<keyword evidence="1" id="KW-0732">Signal</keyword>
<name>A0A2P2JJ03_RHIMU</name>
<dbReference type="EMBL" id="GGEC01012976">
    <property type="protein sequence ID" value="MBW93459.1"/>
    <property type="molecule type" value="Transcribed_RNA"/>
</dbReference>
<feature type="signal peptide" evidence="1">
    <location>
        <begin position="1"/>
        <end position="23"/>
    </location>
</feature>
<sequence>MILESKSSSVILASAILLTSSVSFHTVLTHDTTSVSSANDGSTAFFLVISPSKTTP</sequence>
<organism evidence="2">
    <name type="scientific">Rhizophora mucronata</name>
    <name type="common">Asiatic mangrove</name>
    <dbReference type="NCBI Taxonomy" id="61149"/>
    <lineage>
        <taxon>Eukaryota</taxon>
        <taxon>Viridiplantae</taxon>
        <taxon>Streptophyta</taxon>
        <taxon>Embryophyta</taxon>
        <taxon>Tracheophyta</taxon>
        <taxon>Spermatophyta</taxon>
        <taxon>Magnoliopsida</taxon>
        <taxon>eudicotyledons</taxon>
        <taxon>Gunneridae</taxon>
        <taxon>Pentapetalae</taxon>
        <taxon>rosids</taxon>
        <taxon>fabids</taxon>
        <taxon>Malpighiales</taxon>
        <taxon>Rhizophoraceae</taxon>
        <taxon>Rhizophora</taxon>
    </lineage>
</organism>
<feature type="chain" id="PRO_5015141309" evidence="1">
    <location>
        <begin position="24"/>
        <end position="56"/>
    </location>
</feature>
<protein>
    <submittedName>
        <fullName evidence="2">Uncharacterized protein</fullName>
    </submittedName>
</protein>
<proteinExistence type="predicted"/>
<evidence type="ECO:0000256" key="1">
    <source>
        <dbReference type="SAM" id="SignalP"/>
    </source>
</evidence>
<evidence type="ECO:0000313" key="2">
    <source>
        <dbReference type="EMBL" id="MBW93459.1"/>
    </source>
</evidence>
<reference evidence="2" key="1">
    <citation type="submission" date="2018-02" db="EMBL/GenBank/DDBJ databases">
        <title>Rhizophora mucronata_Transcriptome.</title>
        <authorList>
            <person name="Meera S.P."/>
            <person name="Sreeshan A."/>
            <person name="Augustine A."/>
        </authorList>
    </citation>
    <scope>NUCLEOTIDE SEQUENCE</scope>
    <source>
        <tissue evidence="2">Leaf</tissue>
    </source>
</reference>
<accession>A0A2P2JJ03</accession>
<dbReference type="AlphaFoldDB" id="A0A2P2JJ03"/>